<gene>
    <name evidence="1" type="ORF">AB0E61_13755</name>
</gene>
<name>A0ABV2YZI1_9ACTN</name>
<dbReference type="Gene3D" id="3.40.50.1000">
    <property type="entry name" value="HAD superfamily/HAD-like"/>
    <property type="match status" value="2"/>
</dbReference>
<protein>
    <submittedName>
        <fullName evidence="1">HAD family hydrolase</fullName>
        <ecNumber evidence="1">3.1.3.-</ecNumber>
    </submittedName>
</protein>
<keyword evidence="2" id="KW-1185">Reference proteome</keyword>
<comment type="caution">
    <text evidence="1">The sequence shown here is derived from an EMBL/GenBank/DDBJ whole genome shotgun (WGS) entry which is preliminary data.</text>
</comment>
<keyword evidence="1" id="KW-0378">Hydrolase</keyword>
<dbReference type="InterPro" id="IPR036412">
    <property type="entry name" value="HAD-like_sf"/>
</dbReference>
<organism evidence="1 2">
    <name type="scientific">Streptomyces catenulae</name>
    <dbReference type="NCBI Taxonomy" id="66875"/>
    <lineage>
        <taxon>Bacteria</taxon>
        <taxon>Bacillati</taxon>
        <taxon>Actinomycetota</taxon>
        <taxon>Actinomycetes</taxon>
        <taxon>Kitasatosporales</taxon>
        <taxon>Streptomycetaceae</taxon>
        <taxon>Streptomyces</taxon>
    </lineage>
</organism>
<evidence type="ECO:0000313" key="2">
    <source>
        <dbReference type="Proteomes" id="UP001550853"/>
    </source>
</evidence>
<dbReference type="InterPro" id="IPR023214">
    <property type="entry name" value="HAD_sf"/>
</dbReference>
<dbReference type="EC" id="3.1.3.-" evidence="1"/>
<dbReference type="GO" id="GO:0016787">
    <property type="term" value="F:hydrolase activity"/>
    <property type="evidence" value="ECO:0007669"/>
    <property type="project" value="UniProtKB-KW"/>
</dbReference>
<evidence type="ECO:0000313" key="1">
    <source>
        <dbReference type="EMBL" id="MEU3711150.1"/>
    </source>
</evidence>
<dbReference type="PANTHER" id="PTHR10000">
    <property type="entry name" value="PHOSPHOSERINE PHOSPHATASE"/>
    <property type="match status" value="1"/>
</dbReference>
<proteinExistence type="predicted"/>
<dbReference type="EMBL" id="JBEZVI010000009">
    <property type="protein sequence ID" value="MEU3711150.1"/>
    <property type="molecule type" value="Genomic_DNA"/>
</dbReference>
<dbReference type="RefSeq" id="WP_030281212.1">
    <property type="nucleotide sequence ID" value="NZ_JBEZVI010000009.1"/>
</dbReference>
<dbReference type="NCBIfam" id="TIGR01484">
    <property type="entry name" value="HAD-SF-IIB"/>
    <property type="match status" value="1"/>
</dbReference>
<dbReference type="InterPro" id="IPR006379">
    <property type="entry name" value="HAD-SF_hydro_IIB"/>
</dbReference>
<accession>A0ABV2YZI1</accession>
<dbReference type="Proteomes" id="UP001550853">
    <property type="component" value="Unassembled WGS sequence"/>
</dbReference>
<dbReference type="Pfam" id="PF08282">
    <property type="entry name" value="Hydrolase_3"/>
    <property type="match status" value="2"/>
</dbReference>
<dbReference type="SUPFAM" id="SSF56784">
    <property type="entry name" value="HAD-like"/>
    <property type="match status" value="1"/>
</dbReference>
<reference evidence="1 2" key="1">
    <citation type="submission" date="2024-06" db="EMBL/GenBank/DDBJ databases">
        <title>The Natural Products Discovery Center: Release of the First 8490 Sequenced Strains for Exploring Actinobacteria Biosynthetic Diversity.</title>
        <authorList>
            <person name="Kalkreuter E."/>
            <person name="Kautsar S.A."/>
            <person name="Yang D."/>
            <person name="Bader C.D."/>
            <person name="Teijaro C.N."/>
            <person name="Fluegel L."/>
            <person name="Davis C.M."/>
            <person name="Simpson J.R."/>
            <person name="Lauterbach L."/>
            <person name="Steele A.D."/>
            <person name="Gui C."/>
            <person name="Meng S."/>
            <person name="Li G."/>
            <person name="Viehrig K."/>
            <person name="Ye F."/>
            <person name="Su P."/>
            <person name="Kiefer A.F."/>
            <person name="Nichols A."/>
            <person name="Cepeda A.J."/>
            <person name="Yan W."/>
            <person name="Fan B."/>
            <person name="Jiang Y."/>
            <person name="Adhikari A."/>
            <person name="Zheng C.-J."/>
            <person name="Schuster L."/>
            <person name="Cowan T.M."/>
            <person name="Smanski M.J."/>
            <person name="Chevrette M.G."/>
            <person name="De Carvalho L.P.S."/>
            <person name="Shen B."/>
        </authorList>
    </citation>
    <scope>NUCLEOTIDE SEQUENCE [LARGE SCALE GENOMIC DNA]</scope>
    <source>
        <strain evidence="1 2">NPDC033039</strain>
    </source>
</reference>
<sequence length="273" mass="29118">MRARPRLVALDIDGTLPSWTEVEEERAEPPGSRIRAALRAATDAGARVVLCSGRSPLGMTRVADRLGLRGRDGERMWLVASSGTVLCRYAPLETVHRETFDAGPAVRAFLDRWPSALVAVERPGGGYRVTAPFPAGELPGETVPAGLDDLLARPVSRVIVRDPAAAPEEFARLADTLDLPGADHVVGWSAWLDLTPVGVSKASALRRVCADLGLTEAEVLAIGDGHNDIEMLRRAGHGVAVARSPQEVLDAADAVTEAAEDDGVARELERWFG</sequence>
<dbReference type="PANTHER" id="PTHR10000:SF8">
    <property type="entry name" value="HAD SUPERFAMILY HYDROLASE-LIKE, TYPE 3"/>
    <property type="match status" value="1"/>
</dbReference>